<evidence type="ECO:0000256" key="8">
    <source>
        <dbReference type="SAM" id="Phobius"/>
    </source>
</evidence>
<keyword evidence="5 6" id="KW-0067">ATP-binding</keyword>
<dbReference type="STRING" id="1088818.A0A2I0AK96"/>
<proteinExistence type="predicted"/>
<feature type="transmembrane region" description="Helical" evidence="8">
    <location>
        <begin position="78"/>
        <end position="97"/>
    </location>
</feature>
<feature type="binding site" evidence="6">
    <location>
        <position position="480"/>
    </location>
    <ligand>
        <name>ATP</name>
        <dbReference type="ChEBI" id="CHEBI:30616"/>
    </ligand>
</feature>
<evidence type="ECO:0000256" key="4">
    <source>
        <dbReference type="ARBA" id="ARBA00022777"/>
    </source>
</evidence>
<accession>A0A2I0AK96</accession>
<organism evidence="11 12">
    <name type="scientific">Apostasia shenzhenica</name>
    <dbReference type="NCBI Taxonomy" id="1088818"/>
    <lineage>
        <taxon>Eukaryota</taxon>
        <taxon>Viridiplantae</taxon>
        <taxon>Streptophyta</taxon>
        <taxon>Embryophyta</taxon>
        <taxon>Tracheophyta</taxon>
        <taxon>Spermatophyta</taxon>
        <taxon>Magnoliopsida</taxon>
        <taxon>Liliopsida</taxon>
        <taxon>Asparagales</taxon>
        <taxon>Orchidaceae</taxon>
        <taxon>Apostasioideae</taxon>
        <taxon>Apostasia</taxon>
    </lineage>
</organism>
<evidence type="ECO:0000256" key="5">
    <source>
        <dbReference type="ARBA" id="ARBA00022840"/>
    </source>
</evidence>
<protein>
    <submittedName>
        <fullName evidence="11">Serine/threonine-protein kinase-like protein CCR4</fullName>
    </submittedName>
</protein>
<dbReference type="PROSITE" id="PS00108">
    <property type="entry name" value="PROTEIN_KINASE_ST"/>
    <property type="match status" value="1"/>
</dbReference>
<dbReference type="InterPro" id="IPR017441">
    <property type="entry name" value="Protein_kinase_ATP_BS"/>
</dbReference>
<keyword evidence="12" id="KW-1185">Reference proteome</keyword>
<dbReference type="EMBL" id="KZ451976">
    <property type="protein sequence ID" value="PKA55967.1"/>
    <property type="molecule type" value="Genomic_DNA"/>
</dbReference>
<evidence type="ECO:0000313" key="12">
    <source>
        <dbReference type="Proteomes" id="UP000236161"/>
    </source>
</evidence>
<dbReference type="InterPro" id="IPR008271">
    <property type="entry name" value="Ser/Thr_kinase_AS"/>
</dbReference>
<dbReference type="InterPro" id="IPR001245">
    <property type="entry name" value="Ser-Thr/Tyr_kinase_cat_dom"/>
</dbReference>
<dbReference type="PANTHER" id="PTHR46146:SF4">
    <property type="entry name" value="SERINE_THREONINE-PROTEIN KINASE-LIKE PROTEIN CCR4"/>
    <property type="match status" value="1"/>
</dbReference>
<dbReference type="Proteomes" id="UP000236161">
    <property type="component" value="Unassembled WGS sequence"/>
</dbReference>
<dbReference type="Gene3D" id="2.130.10.30">
    <property type="entry name" value="Regulator of chromosome condensation 1/beta-lactamase-inhibitor protein II"/>
    <property type="match status" value="1"/>
</dbReference>
<dbReference type="SMART" id="SM00220">
    <property type="entry name" value="S_TKc"/>
    <property type="match status" value="1"/>
</dbReference>
<keyword evidence="4 11" id="KW-0418">Kinase</keyword>
<dbReference type="Pfam" id="PF07714">
    <property type="entry name" value="PK_Tyr_Ser-Thr"/>
    <property type="match status" value="1"/>
</dbReference>
<dbReference type="SUPFAM" id="SSF50985">
    <property type="entry name" value="RCC1/BLIP-II"/>
    <property type="match status" value="1"/>
</dbReference>
<dbReference type="SUPFAM" id="SSF56112">
    <property type="entry name" value="Protein kinase-like (PK-like)"/>
    <property type="match status" value="1"/>
</dbReference>
<feature type="transmembrane region" description="Helical" evidence="8">
    <location>
        <begin position="369"/>
        <end position="392"/>
    </location>
</feature>
<keyword evidence="9" id="KW-0732">Signal</keyword>
<evidence type="ECO:0000256" key="9">
    <source>
        <dbReference type="SAM" id="SignalP"/>
    </source>
</evidence>
<keyword evidence="8" id="KW-0472">Membrane</keyword>
<dbReference type="CDD" id="cd14066">
    <property type="entry name" value="STKc_IRAK"/>
    <property type="match status" value="1"/>
</dbReference>
<keyword evidence="1" id="KW-0723">Serine/threonine-protein kinase</keyword>
<evidence type="ECO:0000256" key="7">
    <source>
        <dbReference type="SAM" id="MobiDB-lite"/>
    </source>
</evidence>
<evidence type="ECO:0000256" key="2">
    <source>
        <dbReference type="ARBA" id="ARBA00022679"/>
    </source>
</evidence>
<sequence>MSSPLNFLILLVSFVFSLLLFFVSLASSSSLSTVAISEVGNQTLVCALLPSSSDGPYDLNCTALPSGESRSYPSLDGVLYSAVAAGSGFLCAVGSPLSNASYSSMRWWDFSQDPAPSKRVYGGAYLSALAASDSHVCGLVGDPGELSCWRWRKLSFPSGLNLTALSVGGDFLCGILGSGDLRCFGGNATGVVGNEPNGNFSLIAAGTRHACAISVSGELICWGAGAPEDIVGISFSDVASLALGDGRTCALRVNGTVICYGAGAEVPSSFASLEFMAIQARGRAFCGVLLDNYSLICWGADAFRRNPLVFRRVLPASCTSMASCQCGVLAGSGNTCSKGGVICLPCTSRRMPEIGSSNDGKGGGGRRRLLFIVLGAVGFGIGCVASACFLIFRATINRGRVHDAGRLSSHLPPATGVPSVVDARLTRLFSGSPGLTVEEFPLQLLLAATGGFSEKQKIGSGGFGSVYRATLPDGRVVAIKRATPPPVVTPTGSTSRMASHRRSERETAFISELQLLSRVNHKNLVRLHGFCREGAERILVYEFIARGTLAEHLHRPSSDESPLNSWPGRIKAALDAARGIDYLHSYAVPPIIHRDIKSSNILLDEDWTAKVSDFGLSLLNPKQRGEDDDAVEAGAAAGTVGYIDPEYYRLRHLTAKSDVYSFGVVLLEMLTGCRAVQRGDESGTPVNVVELAVPAIEGDEVHRVLDGKLPPPTPCEIEAVVFVGYLAADCVIPAARDRPAMSEVVAFLERALAACLKSGQGHGPIGPELSRSSTAGRSR</sequence>
<feature type="signal peptide" evidence="9">
    <location>
        <begin position="1"/>
        <end position="28"/>
    </location>
</feature>
<keyword evidence="8" id="KW-0812">Transmembrane</keyword>
<dbReference type="PROSITE" id="PS00107">
    <property type="entry name" value="PROTEIN_KINASE_ATP"/>
    <property type="match status" value="1"/>
</dbReference>
<dbReference type="InterPro" id="IPR009091">
    <property type="entry name" value="RCC1/BLIP-II"/>
</dbReference>
<feature type="region of interest" description="Disordered" evidence="7">
    <location>
        <begin position="483"/>
        <end position="502"/>
    </location>
</feature>
<dbReference type="PROSITE" id="PS50011">
    <property type="entry name" value="PROTEIN_KINASE_DOM"/>
    <property type="match status" value="1"/>
</dbReference>
<evidence type="ECO:0000256" key="6">
    <source>
        <dbReference type="PROSITE-ProRule" id="PRU10141"/>
    </source>
</evidence>
<feature type="domain" description="Protein kinase" evidence="10">
    <location>
        <begin position="452"/>
        <end position="752"/>
    </location>
</feature>
<dbReference type="GO" id="GO:0005524">
    <property type="term" value="F:ATP binding"/>
    <property type="evidence" value="ECO:0007669"/>
    <property type="project" value="UniProtKB-UniRule"/>
</dbReference>
<feature type="chain" id="PRO_5014141505" evidence="9">
    <location>
        <begin position="29"/>
        <end position="779"/>
    </location>
</feature>
<gene>
    <name evidence="11" type="primary">CCR4</name>
    <name evidence="11" type="ORF">AXF42_Ash014639</name>
</gene>
<evidence type="ECO:0000256" key="1">
    <source>
        <dbReference type="ARBA" id="ARBA00022527"/>
    </source>
</evidence>
<keyword evidence="3 6" id="KW-0547">Nucleotide-binding</keyword>
<dbReference type="AlphaFoldDB" id="A0A2I0AK96"/>
<reference evidence="11 12" key="1">
    <citation type="journal article" date="2017" name="Nature">
        <title>The Apostasia genome and the evolution of orchids.</title>
        <authorList>
            <person name="Zhang G.Q."/>
            <person name="Liu K.W."/>
            <person name="Li Z."/>
            <person name="Lohaus R."/>
            <person name="Hsiao Y.Y."/>
            <person name="Niu S.C."/>
            <person name="Wang J.Y."/>
            <person name="Lin Y.C."/>
            <person name="Xu Q."/>
            <person name="Chen L.J."/>
            <person name="Yoshida K."/>
            <person name="Fujiwara S."/>
            <person name="Wang Z.W."/>
            <person name="Zhang Y.Q."/>
            <person name="Mitsuda N."/>
            <person name="Wang M."/>
            <person name="Liu G.H."/>
            <person name="Pecoraro L."/>
            <person name="Huang H.X."/>
            <person name="Xiao X.J."/>
            <person name="Lin M."/>
            <person name="Wu X.Y."/>
            <person name="Wu W.L."/>
            <person name="Chen Y.Y."/>
            <person name="Chang S.B."/>
            <person name="Sakamoto S."/>
            <person name="Ohme-Takagi M."/>
            <person name="Yagi M."/>
            <person name="Zeng S.J."/>
            <person name="Shen C.Y."/>
            <person name="Yeh C.M."/>
            <person name="Luo Y.B."/>
            <person name="Tsai W.C."/>
            <person name="Van de Peer Y."/>
            <person name="Liu Z.J."/>
        </authorList>
    </citation>
    <scope>NUCLEOTIDE SEQUENCE [LARGE SCALE GENOMIC DNA]</scope>
    <source>
        <strain evidence="12">cv. Shenzhen</strain>
        <tissue evidence="11">Stem</tissue>
    </source>
</reference>
<dbReference type="Gene3D" id="1.10.510.10">
    <property type="entry name" value="Transferase(Phosphotransferase) domain 1"/>
    <property type="match status" value="1"/>
</dbReference>
<dbReference type="GO" id="GO:0004674">
    <property type="term" value="F:protein serine/threonine kinase activity"/>
    <property type="evidence" value="ECO:0007669"/>
    <property type="project" value="UniProtKB-KW"/>
</dbReference>
<name>A0A2I0AK96_9ASPA</name>
<dbReference type="Gene3D" id="3.30.200.20">
    <property type="entry name" value="Phosphorylase Kinase, domain 1"/>
    <property type="match status" value="1"/>
</dbReference>
<evidence type="ECO:0000313" key="11">
    <source>
        <dbReference type="EMBL" id="PKA55967.1"/>
    </source>
</evidence>
<dbReference type="InterPro" id="IPR011009">
    <property type="entry name" value="Kinase-like_dom_sf"/>
</dbReference>
<dbReference type="InterPro" id="IPR000719">
    <property type="entry name" value="Prot_kinase_dom"/>
</dbReference>
<keyword evidence="2" id="KW-0808">Transferase</keyword>
<evidence type="ECO:0000259" key="10">
    <source>
        <dbReference type="PROSITE" id="PS50011"/>
    </source>
</evidence>
<evidence type="ECO:0000256" key="3">
    <source>
        <dbReference type="ARBA" id="ARBA00022741"/>
    </source>
</evidence>
<dbReference type="PANTHER" id="PTHR46146">
    <property type="entry name" value="SERINE/THREONINE-PROTEIN KINASE-LIKE PROTEIN CCR4"/>
    <property type="match status" value="1"/>
</dbReference>
<dbReference type="OrthoDB" id="61110at2759"/>
<keyword evidence="8" id="KW-1133">Transmembrane helix</keyword>